<name>A0AAX4JL53_9TREE</name>
<dbReference type="GO" id="GO:0019773">
    <property type="term" value="C:proteasome core complex, alpha-subunit complex"/>
    <property type="evidence" value="ECO:0007669"/>
    <property type="project" value="UniProtKB-UniRule"/>
</dbReference>
<dbReference type="EMBL" id="CP144098">
    <property type="protein sequence ID" value="WWC85512.1"/>
    <property type="molecule type" value="Genomic_DNA"/>
</dbReference>
<comment type="subcellular location">
    <subcellularLocation>
        <location evidence="6">Cytoplasm</location>
    </subcellularLocation>
    <subcellularLocation>
        <location evidence="6">Nucleus</location>
    </subcellularLocation>
</comment>
<dbReference type="FunFam" id="3.60.20.10:FF:000007">
    <property type="entry name" value="Proteasome subunit alpha type"/>
    <property type="match status" value="1"/>
</dbReference>
<dbReference type="Pfam" id="PF10584">
    <property type="entry name" value="Proteasome_A_N"/>
    <property type="match status" value="1"/>
</dbReference>
<dbReference type="InterPro" id="IPR001353">
    <property type="entry name" value="Proteasome_sua/b"/>
</dbReference>
<evidence type="ECO:0000256" key="1">
    <source>
        <dbReference type="ARBA" id="ARBA00002000"/>
    </source>
</evidence>
<comment type="function">
    <text evidence="1">The proteasome is a multicatalytic proteinase complex which is characterized by its ability to cleave peptides with Arg, Phe, Tyr, Leu, and Glu adjacent to the leaving group at neutral or slightly basic pH. The proteasome has an ATP-dependent proteolytic activity.</text>
</comment>
<dbReference type="InterPro" id="IPR050115">
    <property type="entry name" value="Proteasome_alpha"/>
</dbReference>
<feature type="domain" description="Proteasome alpha-type subunits" evidence="7">
    <location>
        <begin position="8"/>
        <end position="30"/>
    </location>
</feature>
<keyword evidence="3 5" id="KW-0647">Proteasome</keyword>
<dbReference type="AlphaFoldDB" id="A0AAX4JL53"/>
<dbReference type="GO" id="GO:0005634">
    <property type="term" value="C:nucleus"/>
    <property type="evidence" value="ECO:0007669"/>
    <property type="project" value="UniProtKB-SubCell"/>
</dbReference>
<dbReference type="Proteomes" id="UP001355207">
    <property type="component" value="Chromosome 1"/>
</dbReference>
<dbReference type="PROSITE" id="PS51475">
    <property type="entry name" value="PROTEASOME_ALPHA_2"/>
    <property type="match status" value="1"/>
</dbReference>
<dbReference type="InterPro" id="IPR029055">
    <property type="entry name" value="Ntn_hydrolases_N"/>
</dbReference>
<comment type="subunit">
    <text evidence="6">The 26S proteasome consists of a 20S proteasome core and two 19S regulatory subunits.</text>
</comment>
<dbReference type="GeneID" id="91091048"/>
<evidence type="ECO:0000313" key="9">
    <source>
        <dbReference type="Proteomes" id="UP001355207"/>
    </source>
</evidence>
<evidence type="ECO:0000313" key="8">
    <source>
        <dbReference type="EMBL" id="WWC85512.1"/>
    </source>
</evidence>
<evidence type="ECO:0000256" key="2">
    <source>
        <dbReference type="ARBA" id="ARBA00022490"/>
    </source>
</evidence>
<dbReference type="InterPro" id="IPR000426">
    <property type="entry name" value="Proteasome_asu_N"/>
</dbReference>
<dbReference type="GO" id="GO:0006511">
    <property type="term" value="P:ubiquitin-dependent protein catabolic process"/>
    <property type="evidence" value="ECO:0007669"/>
    <property type="project" value="InterPro"/>
</dbReference>
<evidence type="ECO:0000259" key="7">
    <source>
        <dbReference type="PROSITE" id="PS00388"/>
    </source>
</evidence>
<protein>
    <recommendedName>
        <fullName evidence="6">Proteasome subunit alpha type</fullName>
    </recommendedName>
</protein>
<keyword evidence="9" id="KW-1185">Reference proteome</keyword>
<proteinExistence type="inferred from homology"/>
<comment type="similarity">
    <text evidence="5 6">Belongs to the peptidase T1A family.</text>
</comment>
<dbReference type="Gene3D" id="3.60.20.10">
    <property type="entry name" value="Glutamine Phosphoribosylpyrophosphate, subunit 1, domain 1"/>
    <property type="match status" value="1"/>
</dbReference>
<dbReference type="SUPFAM" id="SSF56235">
    <property type="entry name" value="N-terminal nucleophile aminohydrolases (Ntn hydrolases)"/>
    <property type="match status" value="1"/>
</dbReference>
<dbReference type="RefSeq" id="XP_066072275.1">
    <property type="nucleotide sequence ID" value="XM_066216178.1"/>
</dbReference>
<evidence type="ECO:0000256" key="5">
    <source>
        <dbReference type="PROSITE-ProRule" id="PRU00808"/>
    </source>
</evidence>
<keyword evidence="4 6" id="KW-0539">Nucleus</keyword>
<dbReference type="SMART" id="SM00948">
    <property type="entry name" value="Proteasome_A_N"/>
    <property type="match status" value="1"/>
</dbReference>
<dbReference type="CDD" id="cd03751">
    <property type="entry name" value="proteasome_alpha_type_3"/>
    <property type="match status" value="1"/>
</dbReference>
<organism evidence="8 9">
    <name type="scientific">Kwoniella dendrophila CBS 6074</name>
    <dbReference type="NCBI Taxonomy" id="1295534"/>
    <lineage>
        <taxon>Eukaryota</taxon>
        <taxon>Fungi</taxon>
        <taxon>Dikarya</taxon>
        <taxon>Basidiomycota</taxon>
        <taxon>Agaricomycotina</taxon>
        <taxon>Tremellomycetes</taxon>
        <taxon>Tremellales</taxon>
        <taxon>Cryptococcaceae</taxon>
        <taxon>Kwoniella</taxon>
    </lineage>
</organism>
<evidence type="ECO:0000256" key="4">
    <source>
        <dbReference type="ARBA" id="ARBA00023242"/>
    </source>
</evidence>
<reference evidence="8 9" key="1">
    <citation type="submission" date="2024-01" db="EMBL/GenBank/DDBJ databases">
        <title>Comparative genomics of Cryptococcus and Kwoniella reveals pathogenesis evolution and contrasting modes of karyotype evolution via chromosome fusion or intercentromeric recombination.</title>
        <authorList>
            <person name="Coelho M.A."/>
            <person name="David-Palma M."/>
            <person name="Shea T."/>
            <person name="Bowers K."/>
            <person name="McGinley-Smith S."/>
            <person name="Mohammad A.W."/>
            <person name="Gnirke A."/>
            <person name="Yurkov A.M."/>
            <person name="Nowrousian M."/>
            <person name="Sun S."/>
            <person name="Cuomo C.A."/>
            <person name="Heitman J."/>
        </authorList>
    </citation>
    <scope>NUCLEOTIDE SEQUENCE [LARGE SCALE GENOMIC DNA]</scope>
    <source>
        <strain evidence="8 9">CBS 6074</strain>
    </source>
</reference>
<dbReference type="GO" id="GO:0005737">
    <property type="term" value="C:cytoplasm"/>
    <property type="evidence" value="ECO:0007669"/>
    <property type="project" value="UniProtKB-SubCell"/>
</dbReference>
<dbReference type="PROSITE" id="PS00388">
    <property type="entry name" value="PROTEASOME_ALPHA_1"/>
    <property type="match status" value="1"/>
</dbReference>
<dbReference type="PANTHER" id="PTHR11599">
    <property type="entry name" value="PROTEASOME SUBUNIT ALPHA/BETA"/>
    <property type="match status" value="1"/>
</dbReference>
<dbReference type="InterPro" id="IPR023332">
    <property type="entry name" value="Proteasome_alpha-type"/>
</dbReference>
<accession>A0AAX4JL53</accession>
<keyword evidence="2 6" id="KW-0963">Cytoplasm</keyword>
<evidence type="ECO:0000256" key="6">
    <source>
        <dbReference type="RuleBase" id="RU000551"/>
    </source>
</evidence>
<sequence length="262" mass="28509">MTSIGTGYDLSVSTYSPDGRLFQVEYANKAVEAAGVAIGLRCKDGVVLGVERLLHSKLLVKGANRRIASLDEHIGIASAGLLADGKHLTRRAREEASSFRENYNSPVSVQILSDRISAYLQAYTCYGSVRPFGLSSIIGGVDKTGSKLFCIEPSGVYYGYRAVAVGKGKALAKTELEKIVNKDLESQQSGNVESSLTCKQAIDEVARIIYLVHDDNKDKEFELELTWICEESGNKHALVPEELLKSAEEKAKAALEEGMEED</sequence>
<evidence type="ECO:0000256" key="3">
    <source>
        <dbReference type="ARBA" id="ARBA00022942"/>
    </source>
</evidence>
<dbReference type="Pfam" id="PF00227">
    <property type="entry name" value="Proteasome"/>
    <property type="match status" value="1"/>
</dbReference>
<gene>
    <name evidence="8" type="ORF">L201_000376</name>
</gene>